<sequence length="366" mass="41898">MRRSSDREVKCPLSALTSYHVKAEDQLELDQQTHLRINHFESRRTSDNSEQQHTLSTERCLLLQVVWSPHRAMSFSVRNRDAASIGANTRLRNDESIGRHYFDIEDLADLSSSADSYRRLLITGVDVLQNDYEDLGIRFHQLQWRSLLDRNVPGHRRVWTAFVHVRGITAFCNDLVQISIFVERAQLAANAATATAETSNILRDSHEAAAEALRQNFACVDKIEETVTQLELAETRARELGTMPQETEESWHRRTNVRNLWVSRLPEVQRAIALRKLTLEEAVWMTFARDGPEEPSLHHRSATGVEYPDNHTAEDYRNPPNTRRGSLTETGHSDEDLEGDDEIRAQADLLVQIAWQALQDLSAEEL</sequence>
<accession>A0ABR0LX61</accession>
<proteinExistence type="predicted"/>
<evidence type="ECO:0000256" key="1">
    <source>
        <dbReference type="SAM" id="MobiDB-lite"/>
    </source>
</evidence>
<evidence type="ECO:0000313" key="2">
    <source>
        <dbReference type="EMBL" id="KAK5255526.1"/>
    </source>
</evidence>
<organism evidence="2 3">
    <name type="scientific">Cryomyces antarcticus</name>
    <dbReference type="NCBI Taxonomy" id="329879"/>
    <lineage>
        <taxon>Eukaryota</taxon>
        <taxon>Fungi</taxon>
        <taxon>Dikarya</taxon>
        <taxon>Ascomycota</taxon>
        <taxon>Pezizomycotina</taxon>
        <taxon>Dothideomycetes</taxon>
        <taxon>Dothideomycetes incertae sedis</taxon>
        <taxon>Cryomyces</taxon>
    </lineage>
</organism>
<reference evidence="2 3" key="1">
    <citation type="submission" date="2023-08" db="EMBL/GenBank/DDBJ databases">
        <title>Black Yeasts Isolated from many extreme environments.</title>
        <authorList>
            <person name="Coleine C."/>
            <person name="Stajich J.E."/>
            <person name="Selbmann L."/>
        </authorList>
    </citation>
    <scope>NUCLEOTIDE SEQUENCE [LARGE SCALE GENOMIC DNA]</scope>
    <source>
        <strain evidence="2 3">CCFEE 536</strain>
    </source>
</reference>
<protein>
    <submittedName>
        <fullName evidence="2">Uncharacterized protein</fullName>
    </submittedName>
</protein>
<evidence type="ECO:0000313" key="3">
    <source>
        <dbReference type="Proteomes" id="UP001357485"/>
    </source>
</evidence>
<feature type="compositionally biased region" description="Polar residues" evidence="1">
    <location>
        <begin position="319"/>
        <end position="330"/>
    </location>
</feature>
<dbReference type="Proteomes" id="UP001357485">
    <property type="component" value="Unassembled WGS sequence"/>
</dbReference>
<gene>
    <name evidence="2" type="ORF">LTR16_004553</name>
</gene>
<feature type="region of interest" description="Disordered" evidence="1">
    <location>
        <begin position="291"/>
        <end position="338"/>
    </location>
</feature>
<feature type="compositionally biased region" description="Basic and acidic residues" evidence="1">
    <location>
        <begin position="308"/>
        <end position="317"/>
    </location>
</feature>
<comment type="caution">
    <text evidence="2">The sequence shown here is derived from an EMBL/GenBank/DDBJ whole genome shotgun (WGS) entry which is preliminary data.</text>
</comment>
<name>A0ABR0LX61_9PEZI</name>
<keyword evidence="3" id="KW-1185">Reference proteome</keyword>
<dbReference type="EMBL" id="JAVRRA010008823">
    <property type="protein sequence ID" value="KAK5255526.1"/>
    <property type="molecule type" value="Genomic_DNA"/>
</dbReference>